<organism evidence="3 4">
    <name type="scientific">Stakelama flava</name>
    <dbReference type="NCBI Taxonomy" id="2860338"/>
    <lineage>
        <taxon>Bacteria</taxon>
        <taxon>Pseudomonadati</taxon>
        <taxon>Pseudomonadota</taxon>
        <taxon>Alphaproteobacteria</taxon>
        <taxon>Sphingomonadales</taxon>
        <taxon>Sphingomonadaceae</taxon>
        <taxon>Stakelama</taxon>
    </lineage>
</organism>
<feature type="domain" description="YetF C-terminal" evidence="2">
    <location>
        <begin position="90"/>
        <end position="156"/>
    </location>
</feature>
<comment type="caution">
    <text evidence="3">The sequence shown here is derived from an EMBL/GenBank/DDBJ whole genome shotgun (WGS) entry which is preliminary data.</text>
</comment>
<evidence type="ECO:0000313" key="4">
    <source>
        <dbReference type="Proteomes" id="UP001197214"/>
    </source>
</evidence>
<dbReference type="PANTHER" id="PTHR34582:SF6">
    <property type="entry name" value="UPF0702 TRANSMEMBRANE PROTEIN YCAP"/>
    <property type="match status" value="1"/>
</dbReference>
<name>A0ABS6XMN2_9SPHN</name>
<dbReference type="PANTHER" id="PTHR34582">
    <property type="entry name" value="UPF0702 TRANSMEMBRANE PROTEIN YCAP"/>
    <property type="match status" value="1"/>
</dbReference>
<evidence type="ECO:0000259" key="2">
    <source>
        <dbReference type="Pfam" id="PF04239"/>
    </source>
</evidence>
<evidence type="ECO:0000256" key="1">
    <source>
        <dbReference type="SAM" id="Phobius"/>
    </source>
</evidence>
<dbReference type="InterPro" id="IPR007353">
    <property type="entry name" value="DUF421"/>
</dbReference>
<proteinExistence type="predicted"/>
<protein>
    <submittedName>
        <fullName evidence="3">DUF421 domain-containing protein</fullName>
    </submittedName>
</protein>
<sequence>MFGLYPIADSVVRAILLSLIGIAWIASLVRLFGLRTLTKMTAIDLLVTLATASLLAQMIASSSWHAFIQSTLGAGMLTVWQFVYAKLRRSTGMRAALENQPRLLMRNGQFLDDVLTDARVSRSDVIAKLREHNIAEYEKVDAVVLEVTGDIAVLSGHGKAADHMLQDVANI</sequence>
<gene>
    <name evidence="3" type="ORF">KY084_11385</name>
</gene>
<keyword evidence="1" id="KW-0472">Membrane</keyword>
<reference evidence="3 4" key="1">
    <citation type="submission" date="2021-07" db="EMBL/GenBank/DDBJ databases">
        <title>Stakelama flava sp. nov., a novel endophytic bacterium isolated from branch of Kandelia candel.</title>
        <authorList>
            <person name="Tuo L."/>
        </authorList>
    </citation>
    <scope>NUCLEOTIDE SEQUENCE [LARGE SCALE GENOMIC DNA]</scope>
    <source>
        <strain evidence="3 4">CBK3Z-3</strain>
    </source>
</reference>
<keyword evidence="1" id="KW-0812">Transmembrane</keyword>
<accession>A0ABS6XMN2</accession>
<feature type="transmembrane region" description="Helical" evidence="1">
    <location>
        <begin position="12"/>
        <end position="33"/>
    </location>
</feature>
<keyword evidence="1" id="KW-1133">Transmembrane helix</keyword>
<feature type="transmembrane region" description="Helical" evidence="1">
    <location>
        <begin position="40"/>
        <end position="60"/>
    </location>
</feature>
<keyword evidence="4" id="KW-1185">Reference proteome</keyword>
<dbReference type="Proteomes" id="UP001197214">
    <property type="component" value="Unassembled WGS sequence"/>
</dbReference>
<dbReference type="RefSeq" id="WP_219238597.1">
    <property type="nucleotide sequence ID" value="NZ_JAHWZX010000010.1"/>
</dbReference>
<dbReference type="EMBL" id="JAHWZX010000010">
    <property type="protein sequence ID" value="MBW4331469.1"/>
    <property type="molecule type" value="Genomic_DNA"/>
</dbReference>
<evidence type="ECO:0000313" key="3">
    <source>
        <dbReference type="EMBL" id="MBW4331469.1"/>
    </source>
</evidence>
<dbReference type="Pfam" id="PF04239">
    <property type="entry name" value="DUF421"/>
    <property type="match status" value="1"/>
</dbReference>